<dbReference type="KEGG" id="qsa:O6P43_012403"/>
<evidence type="ECO:0000313" key="2">
    <source>
        <dbReference type="EMBL" id="KAJ7968273.1"/>
    </source>
</evidence>
<feature type="transmembrane region" description="Helical" evidence="1">
    <location>
        <begin position="76"/>
        <end position="100"/>
    </location>
</feature>
<gene>
    <name evidence="2" type="ORF">O6P43_012403</name>
</gene>
<proteinExistence type="predicted"/>
<evidence type="ECO:0000313" key="3">
    <source>
        <dbReference type="Proteomes" id="UP001163823"/>
    </source>
</evidence>
<protein>
    <submittedName>
        <fullName evidence="2">Uncharacterized protein</fullName>
    </submittedName>
</protein>
<dbReference type="EMBL" id="JARAOO010000005">
    <property type="protein sequence ID" value="KAJ7968273.1"/>
    <property type="molecule type" value="Genomic_DNA"/>
</dbReference>
<comment type="caution">
    <text evidence="2">The sequence shown here is derived from an EMBL/GenBank/DDBJ whole genome shotgun (WGS) entry which is preliminary data.</text>
</comment>
<dbReference type="AlphaFoldDB" id="A0AAD7M1L2"/>
<keyword evidence="3" id="KW-1185">Reference proteome</keyword>
<organism evidence="2 3">
    <name type="scientific">Quillaja saponaria</name>
    <name type="common">Soap bark tree</name>
    <dbReference type="NCBI Taxonomy" id="32244"/>
    <lineage>
        <taxon>Eukaryota</taxon>
        <taxon>Viridiplantae</taxon>
        <taxon>Streptophyta</taxon>
        <taxon>Embryophyta</taxon>
        <taxon>Tracheophyta</taxon>
        <taxon>Spermatophyta</taxon>
        <taxon>Magnoliopsida</taxon>
        <taxon>eudicotyledons</taxon>
        <taxon>Gunneridae</taxon>
        <taxon>Pentapetalae</taxon>
        <taxon>rosids</taxon>
        <taxon>fabids</taxon>
        <taxon>Fabales</taxon>
        <taxon>Quillajaceae</taxon>
        <taxon>Quillaja</taxon>
    </lineage>
</organism>
<sequence length="110" mass="11819">MSMSISGSHGENRTRKDRNTKLIYVQKGWDSEINDSTQLSVRRNYEGVCRIVAVFKGFALYIVGGIHGPLLLTLGYLLSLSVGLGGGLVVNGCIMALAVAKCADDVMIVD</sequence>
<name>A0AAD7M1L2_QUISA</name>
<keyword evidence="1" id="KW-0472">Membrane</keyword>
<keyword evidence="1" id="KW-0812">Transmembrane</keyword>
<reference evidence="2" key="1">
    <citation type="journal article" date="2023" name="Science">
        <title>Elucidation of the pathway for biosynthesis of saponin adjuvants from the soapbark tree.</title>
        <authorList>
            <person name="Reed J."/>
            <person name="Orme A."/>
            <person name="El-Demerdash A."/>
            <person name="Owen C."/>
            <person name="Martin L.B.B."/>
            <person name="Misra R.C."/>
            <person name="Kikuchi S."/>
            <person name="Rejzek M."/>
            <person name="Martin A.C."/>
            <person name="Harkess A."/>
            <person name="Leebens-Mack J."/>
            <person name="Louveau T."/>
            <person name="Stephenson M.J."/>
            <person name="Osbourn A."/>
        </authorList>
    </citation>
    <scope>NUCLEOTIDE SEQUENCE</scope>
    <source>
        <strain evidence="2">S10</strain>
    </source>
</reference>
<dbReference type="Proteomes" id="UP001163823">
    <property type="component" value="Chromosome 5"/>
</dbReference>
<accession>A0AAD7M1L2</accession>
<evidence type="ECO:0000256" key="1">
    <source>
        <dbReference type="SAM" id="Phobius"/>
    </source>
</evidence>
<feature type="transmembrane region" description="Helical" evidence="1">
    <location>
        <begin position="48"/>
        <end position="70"/>
    </location>
</feature>
<keyword evidence="1" id="KW-1133">Transmembrane helix</keyword>